<name>A0A8S5P807_9CAUD</name>
<sequence length="53" mass="6274">MTVKELKEILECLIEDGNGDYKILSDVYYTHYECCEIIKSEIFIDKENKEVLI</sequence>
<proteinExistence type="predicted"/>
<protein>
    <submittedName>
        <fullName evidence="1">Uncharacterized protein</fullName>
    </submittedName>
</protein>
<evidence type="ECO:0000313" key="1">
    <source>
        <dbReference type="EMBL" id="DAE02816.1"/>
    </source>
</evidence>
<accession>A0A8S5P807</accession>
<reference evidence="1" key="1">
    <citation type="journal article" date="2021" name="Proc. Natl. Acad. Sci. U.S.A.">
        <title>A Catalog of Tens of Thousands of Viruses from Human Metagenomes Reveals Hidden Associations with Chronic Diseases.</title>
        <authorList>
            <person name="Tisza M.J."/>
            <person name="Buck C.B."/>
        </authorList>
    </citation>
    <scope>NUCLEOTIDE SEQUENCE</scope>
    <source>
        <strain evidence="1">CtPr92</strain>
    </source>
</reference>
<organism evidence="1">
    <name type="scientific">Podoviridae sp. ctPr92</name>
    <dbReference type="NCBI Taxonomy" id="2825247"/>
    <lineage>
        <taxon>Viruses</taxon>
        <taxon>Duplodnaviria</taxon>
        <taxon>Heunggongvirae</taxon>
        <taxon>Uroviricota</taxon>
        <taxon>Caudoviricetes</taxon>
    </lineage>
</organism>
<dbReference type="EMBL" id="BK015353">
    <property type="protein sequence ID" value="DAE02816.1"/>
    <property type="molecule type" value="Genomic_DNA"/>
</dbReference>